<protein>
    <submittedName>
        <fullName evidence="2">Bifunctional Armadillo-like helical/Armadillo-type fold/Translational activator Gcn1</fullName>
    </submittedName>
</protein>
<sequence length="2478" mass="276686">MPPALPSDGEISLPIKRLSLGIISPSDLKEIGCYLRNLKIKRGNSGKEVDIACIGSLVAALDKAVYDFSNISLSSKYRNRLLKIANSIKKLIKVSGKVDTLSTEEHVGIPFCLFYCNSLSPHDHRTKQLELLKSLIVDGNPHASPLSILTFDSLLKTITLEEFNDHIYQHLLRVLKRNNKFALWHCYVIFEYLDATILATHVSEFVDSLQDFLTSNNNTIGILKNVEIDNDGEIYNRSAYAVAQRAIQKLSKTFSVTTNDAAYVKLSDLLEWFKNHSTAGIAEQEKYINTIIWLLPDHLSDCDRKRVSEIIKNHYEIIYKNATSNVFDTVKFKFVVLIGVFIEISIDPSGLNDMLISTILNETRCTATGAKIQHAKLDKEFLYHLLTSLRKGGKVECPKLYKALVSIVEYTVDRPAYRNCCFAALCLIYMYPLGNELNASITTASKGSTPSSIDIESILLNTPPWSEDLLSHLELCINFIRASSFNKDTYIKVTGPGGMQNLFELIIGRQPNNPFYSTAASIIESLYKRQDKLFDSLSGRHYSKDQFDRLLKDFHTVLKEADYGHLLGFILTLSERENALQSTSRFHRFLVYFMRDLNLSCKNPLNVAFIAVITGMPRGYINLNMPLRDIARMLLVKQSNFKIMERMGITAVQVDLQELALYSRIRIENGYNADVSDYVCGSKFQCEALVFDMIKILDSCISELGKYDNEDFQIFLAPPDSLYPDPRPFQPFLNKSLTDVEKKKLANVTKQQLDEMRLEMQGNIRQEISKLISKYIGAKTVLTRLFSCRPGTIIGFTGDILSIIKRSIRFQCLRGMVLLSLKTFCINLIPKCIVPCNHLISSVLDVVYEGSSDYNEALMVAEDVLKSIQKTSEFPPPVSAILMDIISWIILVTESPLETKRLGLLVLIEQLKSRAIIDPDQLLILVKRSSTMIELDDLTTRVLDEAASYLMNQEHLPLICDLGMTTRVKLVKEALGIYHRVAGPSACNNIHHILRVFGVVDGSEFDIEKVIELVPKYCHENDCLSGLVATCLAACPNITQILEPMYACFESLDAENVNAMTSVLNVLGIYINKSFKAYSDSLVFFKSLQLFAKPYTPIPPLFECSIALADNVKEMHLAFLMECKHVLSHDVLKSDSAREHTDEIGSLVNVKLACGLITMGYVTEKLQEYDQIVQWAIRLLLKLAISPVNIFAKDTNYHLSTVLTKLTRKCVLQGTSEHAFISKQIEILFEKSLENGAIAKPLVSLLRGVGLAGLKDHNITSILKGHLIQRTNSQAKINSMKIIEELCLQFGKMLESFSAELLESLISAFDDECPLVESASLSIINYTTPVGLKPILPVILNGIGNYSWRIKLKSLNLLGELISKKSLQLLLIKNISKIINEVSKCSTDESVHVKTAANRVLDKVTNMVASTCITFKAAKPILGALTLPNDERLEAMIRSLNEIQSVDQDNNVSITLIELGLVQPSLCRLFKSRNGNIREQSVIVAGWLASKCLGILELDMFCQSILPSLIPLLRDPLPTIRHESSKSIGICAKAFKVVANDASELMPQIEHLVNVLLDSMKTCTTSMERCSAARGLAEALQAVDELYANTIVQNVLDLIVKVSNNPQMREGGLALFTFLPTTWPTLVQVNLKAILDTVTLVLNDEDARVREMGCNVLSALIDACSSQTAFSTVLLDHLLTTIQSDDWQIRNATLIMMEQLNHKCGGSLHLQAEMFLSRSDDNNTVRDTALAIWKGINVTRVIPSILPIVLNRILQLLRRDVNHQKYASRCISEIIERLGKESADLFLKHMIDGEGANEVDVISRCVGITAVFSAVNNSLVLQDHIPQIVQFLKEALCVNETRDHASQTLAAVAVLFPDVVTAMVIPSILENLEKGENYMLGIECLLESNTDCFDFITDAALSAGFSATNLKLLEKVICANRGGMIISQLARLDSCIDRLLFYSRTSFDQFAKCIDNIVPILKDDIVDRMITILMKRLNEYKSARIAKNASENITNCNNLLHIINVFLQKHDGVLDSAFDQVTSSLCLFIFADSETLRGGSLVYDTLIKITEKRGQLEPFITLIEGFLSRDIKLVNLHDGTILNHTMLLIQKVLMRSTPTAKALAINCICYVCKLLDTKKIGPFVLKLIGVLIRTLNDKSTLVLKEAALKAISALLICDIVHIKAILSQLQSTLLKCLNDVNSSVTQLVVPNIRLLVSLAPTRCDQLLNEMLSILEKSSATPNSRTSAIECICGILSVEGIIVTYSPIDALLAHTRTHTGNDRSMLCRCIGLATNHFKDSWPRDWILSVYEVDVTMLNVLCEICGIGNFNLLEIAKLSPCLEEALTSETPSLILAGIELYSVITKLSKNDSIARDFVIDHFSTLPTPMTRSTMEQTRLLKIYRQVIRHVHVIGFNNTMMPILKTIADATVSLLYSMVPLVKLEAEKVLLALLNKRHDTMVLKEMLKAKIITESTCKTLTEYSERVLIKSNRIDVPSDID</sequence>
<dbReference type="Gene3D" id="1.25.10.10">
    <property type="entry name" value="Leucine-rich Repeat Variant"/>
    <property type="match status" value="3"/>
</dbReference>
<dbReference type="PANTHER" id="PTHR23346:SF7">
    <property type="entry name" value="STALLED RIBOSOME SENSOR GCN1"/>
    <property type="match status" value="1"/>
</dbReference>
<dbReference type="Proteomes" id="UP001214638">
    <property type="component" value="Unassembled WGS sequence"/>
</dbReference>
<evidence type="ECO:0000313" key="3">
    <source>
        <dbReference type="Proteomes" id="UP001214638"/>
    </source>
</evidence>
<proteinExistence type="predicted"/>
<dbReference type="SUPFAM" id="SSF48371">
    <property type="entry name" value="ARM repeat"/>
    <property type="match status" value="2"/>
</dbReference>
<dbReference type="InterPro" id="IPR011989">
    <property type="entry name" value="ARM-like"/>
</dbReference>
<organism evidence="2 3">
    <name type="scientific">Babesia duncani</name>
    <dbReference type="NCBI Taxonomy" id="323732"/>
    <lineage>
        <taxon>Eukaryota</taxon>
        <taxon>Sar</taxon>
        <taxon>Alveolata</taxon>
        <taxon>Apicomplexa</taxon>
        <taxon>Aconoidasida</taxon>
        <taxon>Piroplasmida</taxon>
        <taxon>Babesiidae</taxon>
        <taxon>Babesia</taxon>
    </lineage>
</organism>
<dbReference type="GO" id="GO:0034198">
    <property type="term" value="P:cellular response to amino acid starvation"/>
    <property type="evidence" value="ECO:0007669"/>
    <property type="project" value="TreeGrafter"/>
</dbReference>
<dbReference type="KEGG" id="bdw:94335473"/>
<dbReference type="InterPro" id="IPR016024">
    <property type="entry name" value="ARM-type_fold"/>
</dbReference>
<keyword evidence="1" id="KW-0677">Repeat</keyword>
<dbReference type="GO" id="GO:0019887">
    <property type="term" value="F:protein kinase regulator activity"/>
    <property type="evidence" value="ECO:0007669"/>
    <property type="project" value="TreeGrafter"/>
</dbReference>
<evidence type="ECO:0000313" key="2">
    <source>
        <dbReference type="EMBL" id="KAK2198166.1"/>
    </source>
</evidence>
<dbReference type="RefSeq" id="XP_067805008.1">
    <property type="nucleotide sequence ID" value="XM_067946217.1"/>
</dbReference>
<dbReference type="PANTHER" id="PTHR23346">
    <property type="entry name" value="TRANSLATIONAL ACTIVATOR GCN1-RELATED"/>
    <property type="match status" value="1"/>
</dbReference>
<evidence type="ECO:0000256" key="1">
    <source>
        <dbReference type="ARBA" id="ARBA00022737"/>
    </source>
</evidence>
<reference evidence="2" key="1">
    <citation type="journal article" date="2023" name="Nat. Microbiol.">
        <title>Babesia duncani multi-omics identifies virulence factors and drug targets.</title>
        <authorList>
            <person name="Singh P."/>
            <person name="Lonardi S."/>
            <person name="Liang Q."/>
            <person name="Vydyam P."/>
            <person name="Khabirova E."/>
            <person name="Fang T."/>
            <person name="Gihaz S."/>
            <person name="Thekkiniath J."/>
            <person name="Munshi M."/>
            <person name="Abel S."/>
            <person name="Ciampossin L."/>
            <person name="Batugedara G."/>
            <person name="Gupta M."/>
            <person name="Lu X.M."/>
            <person name="Lenz T."/>
            <person name="Chakravarty S."/>
            <person name="Cornillot E."/>
            <person name="Hu Y."/>
            <person name="Ma W."/>
            <person name="Gonzalez L.M."/>
            <person name="Sanchez S."/>
            <person name="Estrada K."/>
            <person name="Sanchez-Flores A."/>
            <person name="Montero E."/>
            <person name="Harb O.S."/>
            <person name="Le Roch K.G."/>
            <person name="Mamoun C.B."/>
        </authorList>
    </citation>
    <scope>NUCLEOTIDE SEQUENCE</scope>
    <source>
        <strain evidence="2">WA1</strain>
    </source>
</reference>
<name>A0AAD9PNM4_9APIC</name>
<comment type="caution">
    <text evidence="2">The sequence shown here is derived from an EMBL/GenBank/DDBJ whole genome shotgun (WGS) entry which is preliminary data.</text>
</comment>
<gene>
    <name evidence="2" type="ORF">BdWA1_001175</name>
</gene>
<dbReference type="GO" id="GO:0006417">
    <property type="term" value="P:regulation of translation"/>
    <property type="evidence" value="ECO:0007669"/>
    <property type="project" value="TreeGrafter"/>
</dbReference>
<accession>A0AAD9PNM4</accession>
<dbReference type="GO" id="GO:0005829">
    <property type="term" value="C:cytosol"/>
    <property type="evidence" value="ECO:0007669"/>
    <property type="project" value="TreeGrafter"/>
</dbReference>
<dbReference type="EMBL" id="JALLKP010000001">
    <property type="protein sequence ID" value="KAK2198166.1"/>
    <property type="molecule type" value="Genomic_DNA"/>
</dbReference>
<dbReference type="GeneID" id="94335473"/>
<keyword evidence="3" id="KW-1185">Reference proteome</keyword>
<dbReference type="Pfam" id="PF24987">
    <property type="entry name" value="HEAT_EF3_N"/>
    <property type="match status" value="1"/>
</dbReference>